<comment type="caution">
    <text evidence="8">The sequence shown here is derived from an EMBL/GenBank/DDBJ whole genome shotgun (WGS) entry which is preliminary data.</text>
</comment>
<feature type="transmembrane region" description="Helical" evidence="7">
    <location>
        <begin position="44"/>
        <end position="65"/>
    </location>
</feature>
<dbReference type="SUPFAM" id="SSF118215">
    <property type="entry name" value="Proton glutamate symport protein"/>
    <property type="match status" value="1"/>
</dbReference>
<evidence type="ECO:0000256" key="2">
    <source>
        <dbReference type="ARBA" id="ARBA00022448"/>
    </source>
</evidence>
<feature type="transmembrane region" description="Helical" evidence="7">
    <location>
        <begin position="180"/>
        <end position="200"/>
    </location>
</feature>
<evidence type="ECO:0000256" key="5">
    <source>
        <dbReference type="ARBA" id="ARBA00022989"/>
    </source>
</evidence>
<feature type="transmembrane region" description="Helical" evidence="7">
    <location>
        <begin position="323"/>
        <end position="348"/>
    </location>
</feature>
<dbReference type="Proteomes" id="UP001595615">
    <property type="component" value="Unassembled WGS sequence"/>
</dbReference>
<dbReference type="Pfam" id="PF00375">
    <property type="entry name" value="SDF"/>
    <property type="match status" value="1"/>
</dbReference>
<dbReference type="PANTHER" id="PTHR42865:SF7">
    <property type="entry name" value="PROTON_GLUTAMATE-ASPARTATE SYMPORTER"/>
    <property type="match status" value="1"/>
</dbReference>
<evidence type="ECO:0000256" key="4">
    <source>
        <dbReference type="ARBA" id="ARBA00022692"/>
    </source>
</evidence>
<organism evidence="8 9">
    <name type="scientific">Sphingoaurantiacus capsulatus</name>
    <dbReference type="NCBI Taxonomy" id="1771310"/>
    <lineage>
        <taxon>Bacteria</taxon>
        <taxon>Pseudomonadati</taxon>
        <taxon>Pseudomonadota</taxon>
        <taxon>Alphaproteobacteria</taxon>
        <taxon>Sphingomonadales</taxon>
        <taxon>Sphingosinicellaceae</taxon>
        <taxon>Sphingoaurantiacus</taxon>
    </lineage>
</organism>
<keyword evidence="9" id="KW-1185">Reference proteome</keyword>
<sequence>MSRWFATPLWQRILLAILLGAAAGWALGERAEHIRWIGDLFIRLIRMLVVPLVLAMIVTGVAALGDPKRLGTMGGRTIGLLIAMTALAVCVGLALGTWLQPGAGVQLTATVAAEGAPPRSIGDQLLAIVPVNPFAAIASGEMLAIIFFAMSLGLGALLVGAKAKPLVTFAEGAAAVMLRLVALFMELAPLGVFALIAATVGNHGLAVFATLFWLAAALILGTLFQIFVVQAALVGLVARYPLGRYFKGIVEAVLMAFSTTSSAATLPTSMKVAEEKLRLGKPIASAAIPLGVGLARDGTAVYVGLLSMFAAQIYGVALAPSDYAVLVLAATLLALGAAGVPSAALFMLTGVMSMIGVDDLRTAAIVAFILPFDRLLDMVRTVPNVTANLAVATAVSRWEGELESEKP</sequence>
<feature type="transmembrane region" description="Helical" evidence="7">
    <location>
        <begin position="134"/>
        <end position="159"/>
    </location>
</feature>
<feature type="transmembrane region" description="Helical" evidence="7">
    <location>
        <begin position="77"/>
        <end position="99"/>
    </location>
</feature>
<dbReference type="EMBL" id="JBHRXV010000011">
    <property type="protein sequence ID" value="MFC3713506.1"/>
    <property type="molecule type" value="Genomic_DNA"/>
</dbReference>
<keyword evidence="2" id="KW-0813">Transport</keyword>
<reference evidence="9" key="1">
    <citation type="journal article" date="2019" name="Int. J. Syst. Evol. Microbiol.">
        <title>The Global Catalogue of Microorganisms (GCM) 10K type strain sequencing project: providing services to taxonomists for standard genome sequencing and annotation.</title>
        <authorList>
            <consortium name="The Broad Institute Genomics Platform"/>
            <consortium name="The Broad Institute Genome Sequencing Center for Infectious Disease"/>
            <person name="Wu L."/>
            <person name="Ma J."/>
        </authorList>
    </citation>
    <scope>NUCLEOTIDE SEQUENCE [LARGE SCALE GENOMIC DNA]</scope>
    <source>
        <strain evidence="9">KCTC 42644</strain>
    </source>
</reference>
<keyword evidence="3" id="KW-1003">Cell membrane</keyword>
<name>A0ABV7XBH6_9SPHN</name>
<dbReference type="PRINTS" id="PR00173">
    <property type="entry name" value="EDTRNSPORT"/>
</dbReference>
<accession>A0ABV7XBH6</accession>
<dbReference type="Gene3D" id="1.10.3860.10">
    <property type="entry name" value="Sodium:dicarboxylate symporter"/>
    <property type="match status" value="1"/>
</dbReference>
<proteinExistence type="predicted"/>
<dbReference type="InterPro" id="IPR001991">
    <property type="entry name" value="Na-dicarboxylate_symporter"/>
</dbReference>
<protein>
    <submittedName>
        <fullName evidence="8">Dicarboxylate/amino acid:cation symporter</fullName>
    </submittedName>
</protein>
<keyword evidence="6 7" id="KW-0472">Membrane</keyword>
<dbReference type="InterPro" id="IPR036458">
    <property type="entry name" value="Na:dicarbo_symporter_sf"/>
</dbReference>
<evidence type="ECO:0000256" key="7">
    <source>
        <dbReference type="SAM" id="Phobius"/>
    </source>
</evidence>
<feature type="transmembrane region" description="Helical" evidence="7">
    <location>
        <begin position="299"/>
        <end position="317"/>
    </location>
</feature>
<evidence type="ECO:0000313" key="8">
    <source>
        <dbReference type="EMBL" id="MFC3713506.1"/>
    </source>
</evidence>
<dbReference type="PANTHER" id="PTHR42865">
    <property type="entry name" value="PROTON/GLUTAMATE-ASPARTATE SYMPORTER"/>
    <property type="match status" value="1"/>
</dbReference>
<gene>
    <name evidence="8" type="ORF">ACFOMD_13055</name>
</gene>
<dbReference type="RefSeq" id="WP_380862064.1">
    <property type="nucleotide sequence ID" value="NZ_JBHRXV010000011.1"/>
</dbReference>
<evidence type="ECO:0000313" key="9">
    <source>
        <dbReference type="Proteomes" id="UP001595615"/>
    </source>
</evidence>
<feature type="transmembrane region" description="Helical" evidence="7">
    <location>
        <begin position="212"/>
        <end position="238"/>
    </location>
</feature>
<keyword evidence="5 7" id="KW-1133">Transmembrane helix</keyword>
<evidence type="ECO:0000256" key="6">
    <source>
        <dbReference type="ARBA" id="ARBA00023136"/>
    </source>
</evidence>
<comment type="subcellular location">
    <subcellularLocation>
        <location evidence="1">Cell membrane</location>
        <topology evidence="1">Multi-pass membrane protein</topology>
    </subcellularLocation>
</comment>
<evidence type="ECO:0000256" key="1">
    <source>
        <dbReference type="ARBA" id="ARBA00004651"/>
    </source>
</evidence>
<evidence type="ECO:0000256" key="3">
    <source>
        <dbReference type="ARBA" id="ARBA00022475"/>
    </source>
</evidence>
<keyword evidence="4 7" id="KW-0812">Transmembrane</keyword>